<dbReference type="Proteomes" id="UP000663828">
    <property type="component" value="Unassembled WGS sequence"/>
</dbReference>
<comment type="caution">
    <text evidence="3">The sequence shown here is derived from an EMBL/GenBank/DDBJ whole genome shotgun (WGS) entry which is preliminary data.</text>
</comment>
<keyword evidence="4" id="KW-1185">Reference proteome</keyword>
<keyword evidence="2" id="KW-0472">Membrane</keyword>
<feature type="region of interest" description="Disordered" evidence="1">
    <location>
        <begin position="160"/>
        <end position="191"/>
    </location>
</feature>
<evidence type="ECO:0000313" key="3">
    <source>
        <dbReference type="EMBL" id="CAF1625016.1"/>
    </source>
</evidence>
<name>A0A816CV24_ADIRI</name>
<keyword evidence="2" id="KW-0812">Transmembrane</keyword>
<sequence length="191" mass="21106">MSATKFSSYSCFTTTTVFLIVILGFTNQAHYANAYAYCQYYKPNDPWAYIKPCPSVCCPLTMDTRVNTTCCEPVSFYTSVTTTYTVFGYSWWIILICVICSIAALCILCQSYQRFCGTKHGKRFNTAVDPEAAFTISKAVEAANPIGSYTVANDPITLDRPPSYSNQSSTPTPISPPPYITLDTGMPKVSE</sequence>
<organism evidence="3 4">
    <name type="scientific">Adineta ricciae</name>
    <name type="common">Rotifer</name>
    <dbReference type="NCBI Taxonomy" id="249248"/>
    <lineage>
        <taxon>Eukaryota</taxon>
        <taxon>Metazoa</taxon>
        <taxon>Spiralia</taxon>
        <taxon>Gnathifera</taxon>
        <taxon>Rotifera</taxon>
        <taxon>Eurotatoria</taxon>
        <taxon>Bdelloidea</taxon>
        <taxon>Adinetida</taxon>
        <taxon>Adinetidae</taxon>
        <taxon>Adineta</taxon>
    </lineage>
</organism>
<accession>A0A816CV24</accession>
<evidence type="ECO:0000256" key="1">
    <source>
        <dbReference type="SAM" id="MobiDB-lite"/>
    </source>
</evidence>
<evidence type="ECO:0000256" key="2">
    <source>
        <dbReference type="SAM" id="Phobius"/>
    </source>
</evidence>
<feature type="transmembrane region" description="Helical" evidence="2">
    <location>
        <begin position="89"/>
        <end position="109"/>
    </location>
</feature>
<proteinExistence type="predicted"/>
<dbReference type="EMBL" id="CAJNOR010007892">
    <property type="protein sequence ID" value="CAF1625016.1"/>
    <property type="molecule type" value="Genomic_DNA"/>
</dbReference>
<protein>
    <submittedName>
        <fullName evidence="3">Uncharacterized protein</fullName>
    </submittedName>
</protein>
<evidence type="ECO:0000313" key="4">
    <source>
        <dbReference type="Proteomes" id="UP000663828"/>
    </source>
</evidence>
<keyword evidence="2" id="KW-1133">Transmembrane helix</keyword>
<reference evidence="3" key="1">
    <citation type="submission" date="2021-02" db="EMBL/GenBank/DDBJ databases">
        <authorList>
            <person name="Nowell W R."/>
        </authorList>
    </citation>
    <scope>NUCLEOTIDE SEQUENCE</scope>
</reference>
<dbReference type="AlphaFoldDB" id="A0A816CV24"/>
<gene>
    <name evidence="3" type="ORF">XAT740_LOCUS50785</name>
</gene>